<evidence type="ECO:0000256" key="5">
    <source>
        <dbReference type="SAM" id="Coils"/>
    </source>
</evidence>
<keyword evidence="2 3" id="KW-0378">Hydrolase</keyword>
<dbReference type="NCBIfam" id="TIGR00655">
    <property type="entry name" value="PurU"/>
    <property type="match status" value="1"/>
</dbReference>
<dbReference type="SUPFAM" id="SSF55021">
    <property type="entry name" value="ACT-like"/>
    <property type="match status" value="1"/>
</dbReference>
<dbReference type="InterPro" id="IPR004810">
    <property type="entry name" value="PurU"/>
</dbReference>
<dbReference type="EC" id="3.5.1.10" evidence="3 4"/>
<dbReference type="CDD" id="cd04875">
    <property type="entry name" value="ACT_F4HF-DF"/>
    <property type="match status" value="1"/>
</dbReference>
<name>A0ABW2PZM1_9BACL</name>
<dbReference type="Gene3D" id="3.30.70.260">
    <property type="match status" value="1"/>
</dbReference>
<organism evidence="7 8">
    <name type="scientific">Scopulibacillus cellulosilyticus</name>
    <dbReference type="NCBI Taxonomy" id="2665665"/>
    <lineage>
        <taxon>Bacteria</taxon>
        <taxon>Bacillati</taxon>
        <taxon>Bacillota</taxon>
        <taxon>Bacilli</taxon>
        <taxon>Bacillales</taxon>
        <taxon>Sporolactobacillaceae</taxon>
        <taxon>Scopulibacillus</taxon>
    </lineage>
</organism>
<dbReference type="CDD" id="cd08648">
    <property type="entry name" value="FMT_core_Formyl-FH4-Hydrolase_C"/>
    <property type="match status" value="1"/>
</dbReference>
<dbReference type="InterPro" id="IPR045865">
    <property type="entry name" value="ACT-like_dom_sf"/>
</dbReference>
<comment type="caution">
    <text evidence="7">The sequence shown here is derived from an EMBL/GenBank/DDBJ whole genome shotgun (WGS) entry which is preliminary data.</text>
</comment>
<proteinExistence type="inferred from homology"/>
<dbReference type="PRINTS" id="PR01575">
    <property type="entry name" value="FFH4HYDRLASE"/>
</dbReference>
<dbReference type="GO" id="GO:0008864">
    <property type="term" value="F:formyltetrahydrofolate deformylase activity"/>
    <property type="evidence" value="ECO:0007669"/>
    <property type="project" value="UniProtKB-EC"/>
</dbReference>
<keyword evidence="5" id="KW-0175">Coiled coil</keyword>
<dbReference type="PANTHER" id="PTHR42706">
    <property type="entry name" value="FORMYLTETRAHYDROFOLATE DEFORMYLASE"/>
    <property type="match status" value="1"/>
</dbReference>
<evidence type="ECO:0000256" key="1">
    <source>
        <dbReference type="ARBA" id="ARBA00022563"/>
    </source>
</evidence>
<dbReference type="RefSeq" id="WP_380965236.1">
    <property type="nucleotide sequence ID" value="NZ_JBHTCO010000005.1"/>
</dbReference>
<reference evidence="8" key="1">
    <citation type="journal article" date="2019" name="Int. J. Syst. Evol. Microbiol.">
        <title>The Global Catalogue of Microorganisms (GCM) 10K type strain sequencing project: providing services to taxonomists for standard genome sequencing and annotation.</title>
        <authorList>
            <consortium name="The Broad Institute Genomics Platform"/>
            <consortium name="The Broad Institute Genome Sequencing Center for Infectious Disease"/>
            <person name="Wu L."/>
            <person name="Ma J."/>
        </authorList>
    </citation>
    <scope>NUCLEOTIDE SEQUENCE [LARGE SCALE GENOMIC DNA]</scope>
    <source>
        <strain evidence="8">CGMCC 1.16305</strain>
    </source>
</reference>
<dbReference type="PANTHER" id="PTHR42706:SF1">
    <property type="entry name" value="FORMYLTETRAHYDROFOLATE DEFORMYLASE 2, MITOCHONDRIAL"/>
    <property type="match status" value="1"/>
</dbReference>
<dbReference type="SUPFAM" id="SSF53328">
    <property type="entry name" value="Formyltransferase"/>
    <property type="match status" value="1"/>
</dbReference>
<dbReference type="InterPro" id="IPR002912">
    <property type="entry name" value="ACT_dom"/>
</dbReference>
<evidence type="ECO:0000256" key="2">
    <source>
        <dbReference type="ARBA" id="ARBA00022801"/>
    </source>
</evidence>
<feature type="coiled-coil region" evidence="5">
    <location>
        <begin position="46"/>
        <end position="73"/>
    </location>
</feature>
<dbReference type="Gene3D" id="3.40.50.170">
    <property type="entry name" value="Formyl transferase, N-terminal domain"/>
    <property type="match status" value="1"/>
</dbReference>
<keyword evidence="3" id="KW-0658">Purine biosynthesis</keyword>
<comment type="pathway">
    <text evidence="3">Purine metabolism; IMP biosynthesis via de novo pathway; formate from 10-formyl-5,6,7,8-tetrahydrofolate: step 1/1.</text>
</comment>
<dbReference type="InterPro" id="IPR044074">
    <property type="entry name" value="PurU_ACT"/>
</dbReference>
<protein>
    <recommendedName>
        <fullName evidence="3 4">Formyltetrahydrofolate deformylase</fullName>
        <ecNumber evidence="3 4">3.5.1.10</ecNumber>
    </recommendedName>
    <alternativeName>
        <fullName evidence="3">Formyl-FH(4) hydrolase</fullName>
    </alternativeName>
</protein>
<dbReference type="InterPro" id="IPR036477">
    <property type="entry name" value="Formyl_transf_N_sf"/>
</dbReference>
<evidence type="ECO:0000259" key="6">
    <source>
        <dbReference type="PROSITE" id="PS51671"/>
    </source>
</evidence>
<dbReference type="Pfam" id="PF01842">
    <property type="entry name" value="ACT"/>
    <property type="match status" value="1"/>
</dbReference>
<sequence>MIGRLLVSCQDRPGIVAAVSRFLSEHGANIVHSDQHSTDPEGGIFFMRIEFQLKELDDKIESLREQFTEIGKHFEMEWRIESTAKRKKTAIFVSKEDHCLQDLLWRWKIGELVTDISLVVSNHKDLESVVKPFAIPYYHVPVTKETRHEAANSHLQLLDKYKVDTIILARYMQIIPPQMIESYKNQIINIHHSFLPAFVGGKPYDQAYERGVKIIGATAHYVTEELDQGPIIEQDVQRVDHRHQVNDLKRIGRDVERMVLARSVQWHLHDQVLVHGNKTIVFR</sequence>
<dbReference type="PROSITE" id="PS51671">
    <property type="entry name" value="ACT"/>
    <property type="match status" value="1"/>
</dbReference>
<evidence type="ECO:0000313" key="7">
    <source>
        <dbReference type="EMBL" id="MFC7392828.1"/>
    </source>
</evidence>
<gene>
    <name evidence="3 7" type="primary">purU</name>
    <name evidence="7" type="ORF">ACFQRG_07485</name>
</gene>
<feature type="domain" description="ACT" evidence="6">
    <location>
        <begin position="4"/>
        <end position="85"/>
    </location>
</feature>
<dbReference type="PIRSF" id="PIRSF036480">
    <property type="entry name" value="FormyFH4_hydr"/>
    <property type="match status" value="1"/>
</dbReference>
<dbReference type="EMBL" id="JBHTCO010000005">
    <property type="protein sequence ID" value="MFC7392828.1"/>
    <property type="molecule type" value="Genomic_DNA"/>
</dbReference>
<keyword evidence="8" id="KW-1185">Reference proteome</keyword>
<feature type="active site" evidence="3">
    <location>
        <position position="227"/>
    </location>
</feature>
<comment type="function">
    <text evidence="3">Catalyzes the hydrolysis of 10-formyltetrahydrofolate (formyl-FH4) to formate and tetrahydrofolate (FH4).</text>
</comment>
<dbReference type="HAMAP" id="MF_01927">
    <property type="entry name" value="PurU"/>
    <property type="match status" value="1"/>
</dbReference>
<dbReference type="NCBIfam" id="NF004684">
    <property type="entry name" value="PRK06027.1"/>
    <property type="match status" value="1"/>
</dbReference>
<evidence type="ECO:0000256" key="4">
    <source>
        <dbReference type="NCBIfam" id="TIGR00655"/>
    </source>
</evidence>
<comment type="similarity">
    <text evidence="3">Belongs to the PurU family.</text>
</comment>
<evidence type="ECO:0000313" key="8">
    <source>
        <dbReference type="Proteomes" id="UP001596505"/>
    </source>
</evidence>
<comment type="catalytic activity">
    <reaction evidence="3">
        <text>(6R)-10-formyltetrahydrofolate + H2O = (6S)-5,6,7,8-tetrahydrofolate + formate + H(+)</text>
        <dbReference type="Rhea" id="RHEA:19833"/>
        <dbReference type="ChEBI" id="CHEBI:15377"/>
        <dbReference type="ChEBI" id="CHEBI:15378"/>
        <dbReference type="ChEBI" id="CHEBI:15740"/>
        <dbReference type="ChEBI" id="CHEBI:57453"/>
        <dbReference type="ChEBI" id="CHEBI:195366"/>
        <dbReference type="EC" id="3.5.1.10"/>
    </reaction>
</comment>
<dbReference type="Pfam" id="PF00551">
    <property type="entry name" value="Formyl_trans_N"/>
    <property type="match status" value="1"/>
</dbReference>
<keyword evidence="1 3" id="KW-0554">One-carbon metabolism</keyword>
<evidence type="ECO:0000256" key="3">
    <source>
        <dbReference type="HAMAP-Rule" id="MF_01927"/>
    </source>
</evidence>
<dbReference type="InterPro" id="IPR002376">
    <property type="entry name" value="Formyl_transf_N"/>
</dbReference>
<dbReference type="InterPro" id="IPR041729">
    <property type="entry name" value="Formyl-FH4-Hydrolase_C"/>
</dbReference>
<dbReference type="Proteomes" id="UP001596505">
    <property type="component" value="Unassembled WGS sequence"/>
</dbReference>
<accession>A0ABW2PZM1</accession>